<evidence type="ECO:0000256" key="2">
    <source>
        <dbReference type="ARBA" id="ARBA00022723"/>
    </source>
</evidence>
<evidence type="ECO:0000256" key="3">
    <source>
        <dbReference type="ARBA" id="ARBA00022801"/>
    </source>
</evidence>
<proteinExistence type="inferred from homology"/>
<comment type="similarity">
    <text evidence="5">Belongs to the creatininase superfamily.</text>
</comment>
<dbReference type="Pfam" id="PF02633">
    <property type="entry name" value="Creatininase"/>
    <property type="match status" value="1"/>
</dbReference>
<accession>A0ABP7YW71</accession>
<name>A0ABP7YW71_9ACTN</name>
<evidence type="ECO:0000313" key="6">
    <source>
        <dbReference type="EMBL" id="GAA4142250.1"/>
    </source>
</evidence>
<evidence type="ECO:0000256" key="4">
    <source>
        <dbReference type="ARBA" id="ARBA00022833"/>
    </source>
</evidence>
<keyword evidence="3" id="KW-0378">Hydrolase</keyword>
<comment type="cofactor">
    <cofactor evidence="1">
        <name>Zn(2+)</name>
        <dbReference type="ChEBI" id="CHEBI:29105"/>
    </cofactor>
</comment>
<keyword evidence="7" id="KW-1185">Reference proteome</keyword>
<dbReference type="RefSeq" id="WP_345021957.1">
    <property type="nucleotide sequence ID" value="NZ_BAABDO010000040.1"/>
</dbReference>
<dbReference type="NCBIfam" id="TIGR03964">
    <property type="entry name" value="mycofact_creat"/>
    <property type="match status" value="1"/>
</dbReference>
<evidence type="ECO:0000313" key="7">
    <source>
        <dbReference type="Proteomes" id="UP001500266"/>
    </source>
</evidence>
<evidence type="ECO:0000256" key="5">
    <source>
        <dbReference type="ARBA" id="ARBA00024029"/>
    </source>
</evidence>
<gene>
    <name evidence="6" type="primary">mftE</name>
    <name evidence="6" type="ORF">GCM10022416_31050</name>
</gene>
<dbReference type="SUPFAM" id="SSF102215">
    <property type="entry name" value="Creatininase"/>
    <property type="match status" value="1"/>
</dbReference>
<evidence type="ECO:0000256" key="1">
    <source>
        <dbReference type="ARBA" id="ARBA00001947"/>
    </source>
</evidence>
<dbReference type="InterPro" id="IPR023871">
    <property type="entry name" value="MftE"/>
</dbReference>
<comment type="caution">
    <text evidence="6">The sequence shown here is derived from an EMBL/GenBank/DDBJ whole genome shotgun (WGS) entry which is preliminary data.</text>
</comment>
<dbReference type="EMBL" id="BAABDO010000040">
    <property type="protein sequence ID" value="GAA4142250.1"/>
    <property type="molecule type" value="Genomic_DNA"/>
</dbReference>
<keyword evidence="4" id="KW-0862">Zinc</keyword>
<reference evidence="7" key="1">
    <citation type="journal article" date="2019" name="Int. J. Syst. Evol. Microbiol.">
        <title>The Global Catalogue of Microorganisms (GCM) 10K type strain sequencing project: providing services to taxonomists for standard genome sequencing and annotation.</title>
        <authorList>
            <consortium name="The Broad Institute Genomics Platform"/>
            <consortium name="The Broad Institute Genome Sequencing Center for Infectious Disease"/>
            <person name="Wu L."/>
            <person name="Ma J."/>
        </authorList>
    </citation>
    <scope>NUCLEOTIDE SEQUENCE [LARGE SCALE GENOMIC DNA]</scope>
    <source>
        <strain evidence="7">JCM 17316</strain>
    </source>
</reference>
<protein>
    <submittedName>
        <fullName evidence="6">Mycofactocin biosynthesis peptidyl-dipeptidase MftE</fullName>
    </submittedName>
</protein>
<dbReference type="PANTHER" id="PTHR35005">
    <property type="entry name" value="3-DEHYDRO-SCYLLO-INOSOSE HYDROLASE"/>
    <property type="match status" value="1"/>
</dbReference>
<dbReference type="InterPro" id="IPR024087">
    <property type="entry name" value="Creatininase-like_sf"/>
</dbReference>
<keyword evidence="2" id="KW-0479">Metal-binding</keyword>
<dbReference type="InterPro" id="IPR003785">
    <property type="entry name" value="Creatininase/forma_Hydrolase"/>
</dbReference>
<dbReference type="PANTHER" id="PTHR35005:SF1">
    <property type="entry name" value="2-AMINO-5-FORMYLAMINO-6-RIBOSYLAMINOPYRIMIDIN-4(3H)-ONE 5'-MONOPHOSPHATE DEFORMYLASE"/>
    <property type="match status" value="1"/>
</dbReference>
<organism evidence="6 7">
    <name type="scientific">Actinomadura keratinilytica</name>
    <dbReference type="NCBI Taxonomy" id="547461"/>
    <lineage>
        <taxon>Bacteria</taxon>
        <taxon>Bacillati</taxon>
        <taxon>Actinomycetota</taxon>
        <taxon>Actinomycetes</taxon>
        <taxon>Streptosporangiales</taxon>
        <taxon>Thermomonosporaceae</taxon>
        <taxon>Actinomadura</taxon>
    </lineage>
</organism>
<dbReference type="Gene3D" id="3.40.50.10310">
    <property type="entry name" value="Creatininase"/>
    <property type="match status" value="1"/>
</dbReference>
<sequence>MNPLLSRRSWPQVPEGALVLVPVGSFEQHGPHLPLDTDTAIAAAVAQGAAAELPRRRPGEPVLVAPPVTYAASGEHQSFAGTISIGHEALRSMLVELVRSLATWCGRVVFVNGHGGNLPSLSGAVARMREEGHRVAWVPCETETVDAHAGFTETSLMLHLAPDRVDMTRAAPGNTAPVAELLPAMTASGVAAVSPSGVLGDPTAATAAEGERVLRRMVEEVCALVDGGVPGADGRLRLVEETRR</sequence>
<dbReference type="Proteomes" id="UP001500266">
    <property type="component" value="Unassembled WGS sequence"/>
</dbReference>